<feature type="compositionally biased region" description="Polar residues" evidence="6">
    <location>
        <begin position="218"/>
        <end position="235"/>
    </location>
</feature>
<dbReference type="InterPro" id="IPR013024">
    <property type="entry name" value="GGCT-like"/>
</dbReference>
<evidence type="ECO:0000256" key="1">
    <source>
        <dbReference type="ARBA" id="ARBA00001936"/>
    </source>
</evidence>
<feature type="region of interest" description="Disordered" evidence="6">
    <location>
        <begin position="212"/>
        <end position="235"/>
    </location>
</feature>
<dbReference type="Gene3D" id="3.10.490.10">
    <property type="entry name" value="Gamma-glutamyl cyclotransferase-like"/>
    <property type="match status" value="1"/>
</dbReference>
<protein>
    <submittedName>
        <fullName evidence="7">Uncharacterized protein</fullName>
    </submittedName>
</protein>
<name>A0A0D6R231_ARACU</name>
<keyword evidence="5" id="KW-0456">Lyase</keyword>
<evidence type="ECO:0000313" key="7">
    <source>
        <dbReference type="EMBL" id="JAG96766.1"/>
    </source>
</evidence>
<reference evidence="7" key="1">
    <citation type="submission" date="2015-03" db="EMBL/GenBank/DDBJ databases">
        <title>A transcriptome of Araucaria cunninghamii, an australian fine timber species.</title>
        <authorList>
            <person name="Jing Yi C.J.Y."/>
            <person name="Yin San L.Y.S."/>
            <person name="Abdul Karim S.S."/>
            <person name="Wan Azmi N.N."/>
            <person name="Hercus R.R."/>
            <person name="Croft L.L."/>
        </authorList>
    </citation>
    <scope>NUCLEOTIDE SEQUENCE</scope>
    <source>
        <strain evidence="7">MI0301</strain>
        <tissue evidence="7">Leaf</tissue>
    </source>
</reference>
<dbReference type="InterPro" id="IPR006840">
    <property type="entry name" value="ChaC"/>
</dbReference>
<dbReference type="CDD" id="cd06661">
    <property type="entry name" value="GGCT_like"/>
    <property type="match status" value="1"/>
</dbReference>
<evidence type="ECO:0000256" key="4">
    <source>
        <dbReference type="ARBA" id="ARBA00022490"/>
    </source>
</evidence>
<dbReference type="PANTHER" id="PTHR12192:SF19">
    <property type="entry name" value="GAMMA-GLUTAMYLCYCLOTRANSFERASE 2-2"/>
    <property type="match status" value="1"/>
</dbReference>
<dbReference type="GO" id="GO:0006751">
    <property type="term" value="P:glutathione catabolic process"/>
    <property type="evidence" value="ECO:0007669"/>
    <property type="project" value="InterPro"/>
</dbReference>
<sequence length="235" mass="26331">MVMWVFGYGSLVWKPGFDYDEKVVGYIKGYKRVFDLACIDHRGTPEFPARTCTLEAQEGAICWGTAFCVRGGPEKEKMALEYLEKRECEYDIKTYVDFYQEADCTSPLLSGVLVFTSTPCKVSNKYFLGPAPLEEMASQIAKAVGPCGNNRDYLFQLEKALNEIGHEDDEIIELANEVRKILGRIDVPSLTKMESATPARCTTFLPPSQFLTDRPQVSKESNGTDHITAPQVTLN</sequence>
<evidence type="ECO:0000256" key="2">
    <source>
        <dbReference type="ARBA" id="ARBA00004496"/>
    </source>
</evidence>
<comment type="similarity">
    <text evidence="3">Belongs to the gamma-glutamylcyclotransferase family.</text>
</comment>
<dbReference type="EMBL" id="GCKF01036257">
    <property type="protein sequence ID" value="JAG96766.1"/>
    <property type="molecule type" value="Transcribed_RNA"/>
</dbReference>
<accession>A0A0D6R231</accession>
<comment type="cofactor">
    <cofactor evidence="1">
        <name>Mn(2+)</name>
        <dbReference type="ChEBI" id="CHEBI:29035"/>
    </cofactor>
</comment>
<dbReference type="Pfam" id="PF04752">
    <property type="entry name" value="ChaC"/>
    <property type="match status" value="1"/>
</dbReference>
<keyword evidence="4" id="KW-0963">Cytoplasm</keyword>
<evidence type="ECO:0000256" key="5">
    <source>
        <dbReference type="ARBA" id="ARBA00023239"/>
    </source>
</evidence>
<evidence type="ECO:0000256" key="3">
    <source>
        <dbReference type="ARBA" id="ARBA00008861"/>
    </source>
</evidence>
<dbReference type="AlphaFoldDB" id="A0A0D6R231"/>
<dbReference type="PANTHER" id="PTHR12192">
    <property type="entry name" value="CATION TRANSPORT PROTEIN CHAC-RELATED"/>
    <property type="match status" value="1"/>
</dbReference>
<dbReference type="GO" id="GO:0061928">
    <property type="term" value="F:glutathione specific gamma-glutamylcyclotransferase activity"/>
    <property type="evidence" value="ECO:0007669"/>
    <property type="project" value="InterPro"/>
</dbReference>
<evidence type="ECO:0000256" key="6">
    <source>
        <dbReference type="SAM" id="MobiDB-lite"/>
    </source>
</evidence>
<organism evidence="7">
    <name type="scientific">Araucaria cunninghamii</name>
    <name type="common">Hoop pine</name>
    <name type="synonym">Moreton Bay pine</name>
    <dbReference type="NCBI Taxonomy" id="56994"/>
    <lineage>
        <taxon>Eukaryota</taxon>
        <taxon>Viridiplantae</taxon>
        <taxon>Streptophyta</taxon>
        <taxon>Embryophyta</taxon>
        <taxon>Tracheophyta</taxon>
        <taxon>Spermatophyta</taxon>
        <taxon>Pinopsida</taxon>
        <taxon>Pinidae</taxon>
        <taxon>Conifers II</taxon>
        <taxon>Araucariales</taxon>
        <taxon>Araucariaceae</taxon>
        <taxon>Araucaria</taxon>
    </lineage>
</organism>
<dbReference type="FunFam" id="3.10.490.10:FF:000002">
    <property type="entry name" value="Gamma-glutamylcyclotransferase"/>
    <property type="match status" value="1"/>
</dbReference>
<dbReference type="GO" id="GO:0005737">
    <property type="term" value="C:cytoplasm"/>
    <property type="evidence" value="ECO:0007669"/>
    <property type="project" value="UniProtKB-SubCell"/>
</dbReference>
<proteinExistence type="inferred from homology"/>
<comment type="subcellular location">
    <subcellularLocation>
        <location evidence="2">Cytoplasm</location>
    </subcellularLocation>
</comment>